<dbReference type="PANTHER" id="PTHR13129:SF4">
    <property type="entry name" value="DDB1- AND CUL4-ASSOCIATED FACTOR 1"/>
    <property type="match status" value="1"/>
</dbReference>
<proteinExistence type="predicted"/>
<feature type="region of interest" description="Disordered" evidence="5">
    <location>
        <begin position="228"/>
        <end position="313"/>
    </location>
</feature>
<dbReference type="EMBL" id="JAERUA010000012">
    <property type="protein sequence ID" value="KAI1892379.1"/>
    <property type="molecule type" value="Genomic_DNA"/>
</dbReference>
<keyword evidence="4" id="KW-0539">Nucleus</keyword>
<dbReference type="InterPro" id="IPR006594">
    <property type="entry name" value="LisH"/>
</dbReference>
<comment type="pathway">
    <text evidence="2">Protein modification; protein ubiquitination.</text>
</comment>
<dbReference type="GO" id="GO:0030331">
    <property type="term" value="F:nuclear estrogen receptor binding"/>
    <property type="evidence" value="ECO:0007669"/>
    <property type="project" value="TreeGrafter"/>
</dbReference>
<evidence type="ECO:0000256" key="3">
    <source>
        <dbReference type="ARBA" id="ARBA00022786"/>
    </source>
</evidence>
<evidence type="ECO:0000256" key="2">
    <source>
        <dbReference type="ARBA" id="ARBA00004906"/>
    </source>
</evidence>
<keyword evidence="3" id="KW-0833">Ubl conjugation pathway</keyword>
<dbReference type="InterPro" id="IPR016024">
    <property type="entry name" value="ARM-type_fold"/>
</dbReference>
<sequence length="1000" mass="110423">MASKLFYDEVELLGQTMASGPGSVAASMDSKGELSTLLEQWVREREGSTQELVSILFKISELIERETEEYLKTDPDPFDDRHPGRVDPECMLGHLLKILFKNYDFMNALVNTYVMESREAELNAAACRLLQDLMPGLETSVVFQEKEGIVKRLFKWAQEAEQPLRIYATGLLGAAMEDQDISSVHIEENSQLLPLMLQKLRELQEAESSWVETKEPSQCKAIGGLLLPKDEGAEDGTPPLGNGTQRGAGLDGEGDQLGPEAQSLTPSHPDSYHRTSSWVNSMAKPEPDGLDDEGDGGQGRRESGRKAKQKLSFSLPEPERNLREFTNTSRPEMSPWVIGGKCTLYPLTPAIEQRIILQYLAPLGEYQEFLAVFMKLDARKLLVCYLDLKETNDVQLTFRALKFLASLLLHKKFAAEFVAQGGVQKLLEIPRPSLAATGVSLCLYYLAYSQDAVERVCMLPPSTLADLVSYTLWLLECSHVSSCYHATMFFSVCFSFRAILELFDRQDGLRRLVNLISTLEILNPADQEALQSDDDVYSSRQKAKHTCMALRRYFEAHLAIKVEQVKQSLHRTEGGAPIHPQPCYKACSYTHEQVVEMMEYLIEVGPARLHWEPAEVFLKMSCIQLLLKHISIACDWRTYYGRSDTVRYALDILAILTVVPKTQLLLAEAFDVPDEGGSTSSTVGMGIVLAVAEGEVFVNDAEIQKSALQVVINCVCAPDKPGIGKFRSRLPQPAKSGESVLAKMWNMVQSNNGIKVLLSLLTVKTPITDADQIRALACKALVGLSRSGTVRQILSKLPLFSSGHIQQLMKEPVLQDKRSEHVHFCKHAAELVERVTGKPLSAGADVSLARLQRGSVVARTRISFPEKELLLLIRNHLVEKGLLDTASALTKEADLPMALPPHPAHPPAIVPTSPSASAVTPLPRTPRLAIGVASYLGNHASSSSSSTPASIHTPPHPLCLSAICPPPIPCPAPPQQQLPPDRPHRVHAGTAIALQRRCRW</sequence>
<keyword evidence="7" id="KW-1185">Reference proteome</keyword>
<dbReference type="Proteomes" id="UP000829720">
    <property type="component" value="Unassembled WGS sequence"/>
</dbReference>
<evidence type="ECO:0000256" key="4">
    <source>
        <dbReference type="ARBA" id="ARBA00023242"/>
    </source>
</evidence>
<dbReference type="PANTHER" id="PTHR13129">
    <property type="entry name" value="VPRBP PROTEIN-RELATED"/>
    <property type="match status" value="1"/>
</dbReference>
<evidence type="ECO:0000313" key="7">
    <source>
        <dbReference type="Proteomes" id="UP000829720"/>
    </source>
</evidence>
<evidence type="ECO:0008006" key="8">
    <source>
        <dbReference type="Google" id="ProtNLM"/>
    </source>
</evidence>
<feature type="compositionally biased region" description="Polar residues" evidence="5">
    <location>
        <begin position="262"/>
        <end position="280"/>
    </location>
</feature>
<dbReference type="InterPro" id="IPR033270">
    <property type="entry name" value="VPRBP/DCAF1"/>
</dbReference>
<comment type="subcellular location">
    <subcellularLocation>
        <location evidence="1">Nucleus</location>
    </subcellularLocation>
</comment>
<dbReference type="AlphaFoldDB" id="A0A8T3D425"/>
<dbReference type="SUPFAM" id="SSF48371">
    <property type="entry name" value="ARM repeat"/>
    <property type="match status" value="2"/>
</dbReference>
<name>A0A8T3D425_9TELE</name>
<dbReference type="GO" id="GO:0016567">
    <property type="term" value="P:protein ubiquitination"/>
    <property type="evidence" value="ECO:0007669"/>
    <property type="project" value="InterPro"/>
</dbReference>
<dbReference type="SMART" id="SM00667">
    <property type="entry name" value="LisH"/>
    <property type="match status" value="1"/>
</dbReference>
<comment type="caution">
    <text evidence="6">The sequence shown here is derived from an EMBL/GenBank/DDBJ whole genome shotgun (WGS) entry which is preliminary data.</text>
</comment>
<dbReference type="OrthoDB" id="27563at2759"/>
<dbReference type="GO" id="GO:0080008">
    <property type="term" value="C:Cul4-RING E3 ubiquitin ligase complex"/>
    <property type="evidence" value="ECO:0007669"/>
    <property type="project" value="TreeGrafter"/>
</dbReference>
<dbReference type="GO" id="GO:1990244">
    <property type="term" value="F:histone H2AT120 kinase activity"/>
    <property type="evidence" value="ECO:0007669"/>
    <property type="project" value="TreeGrafter"/>
</dbReference>
<evidence type="ECO:0000256" key="5">
    <source>
        <dbReference type="SAM" id="MobiDB-lite"/>
    </source>
</evidence>
<gene>
    <name evidence="6" type="ORF">AGOR_G00132760</name>
</gene>
<evidence type="ECO:0000313" key="6">
    <source>
        <dbReference type="EMBL" id="KAI1892379.1"/>
    </source>
</evidence>
<evidence type="ECO:0000256" key="1">
    <source>
        <dbReference type="ARBA" id="ARBA00004123"/>
    </source>
</evidence>
<protein>
    <recommendedName>
        <fullName evidence="8">LisH domain-containing protein</fullName>
    </recommendedName>
</protein>
<organism evidence="6 7">
    <name type="scientific">Albula goreensis</name>
    <dbReference type="NCBI Taxonomy" id="1534307"/>
    <lineage>
        <taxon>Eukaryota</taxon>
        <taxon>Metazoa</taxon>
        <taxon>Chordata</taxon>
        <taxon>Craniata</taxon>
        <taxon>Vertebrata</taxon>
        <taxon>Euteleostomi</taxon>
        <taxon>Actinopterygii</taxon>
        <taxon>Neopterygii</taxon>
        <taxon>Teleostei</taxon>
        <taxon>Albuliformes</taxon>
        <taxon>Albulidae</taxon>
        <taxon>Albula</taxon>
    </lineage>
</organism>
<dbReference type="PROSITE" id="PS50896">
    <property type="entry name" value="LISH"/>
    <property type="match status" value="1"/>
</dbReference>
<accession>A0A8T3D425</accession>
<reference evidence="6" key="1">
    <citation type="submission" date="2021-01" db="EMBL/GenBank/DDBJ databases">
        <authorList>
            <person name="Zahm M."/>
            <person name="Roques C."/>
            <person name="Cabau C."/>
            <person name="Klopp C."/>
            <person name="Donnadieu C."/>
            <person name="Jouanno E."/>
            <person name="Lampietro C."/>
            <person name="Louis A."/>
            <person name="Herpin A."/>
            <person name="Echchiki A."/>
            <person name="Berthelot C."/>
            <person name="Parey E."/>
            <person name="Roest-Crollius H."/>
            <person name="Braasch I."/>
            <person name="Postlethwait J."/>
            <person name="Bobe J."/>
            <person name="Montfort J."/>
            <person name="Bouchez O."/>
            <person name="Begum T."/>
            <person name="Mejri S."/>
            <person name="Adams A."/>
            <person name="Chen W.-J."/>
            <person name="Guiguen Y."/>
        </authorList>
    </citation>
    <scope>NUCLEOTIDE SEQUENCE</scope>
    <source>
        <tissue evidence="6">Blood</tissue>
    </source>
</reference>
<dbReference type="GO" id="GO:0005634">
    <property type="term" value="C:nucleus"/>
    <property type="evidence" value="ECO:0007669"/>
    <property type="project" value="UniProtKB-SubCell"/>
</dbReference>